<protein>
    <recommendedName>
        <fullName evidence="7">Response regulatory domain-containing protein</fullName>
    </recommendedName>
</protein>
<keyword evidence="5" id="KW-0804">Transcription</keyword>
<keyword evidence="1 6" id="KW-0597">Phosphoprotein</keyword>
<proteinExistence type="predicted"/>
<dbReference type="EMBL" id="MHCX01000010">
    <property type="protein sequence ID" value="OGY30003.1"/>
    <property type="molecule type" value="Genomic_DNA"/>
</dbReference>
<evidence type="ECO:0000256" key="4">
    <source>
        <dbReference type="ARBA" id="ARBA00023125"/>
    </source>
</evidence>
<evidence type="ECO:0000256" key="2">
    <source>
        <dbReference type="ARBA" id="ARBA00023012"/>
    </source>
</evidence>
<dbReference type="Proteomes" id="UP000177821">
    <property type="component" value="Unassembled WGS sequence"/>
</dbReference>
<comment type="caution">
    <text evidence="8">The sequence shown here is derived from an EMBL/GenBank/DDBJ whole genome shotgun (WGS) entry which is preliminary data.</text>
</comment>
<dbReference type="CDD" id="cd17574">
    <property type="entry name" value="REC_OmpR"/>
    <property type="match status" value="1"/>
</dbReference>
<dbReference type="GO" id="GO:0003677">
    <property type="term" value="F:DNA binding"/>
    <property type="evidence" value="ECO:0007669"/>
    <property type="project" value="UniProtKB-KW"/>
</dbReference>
<evidence type="ECO:0000256" key="5">
    <source>
        <dbReference type="ARBA" id="ARBA00023163"/>
    </source>
</evidence>
<keyword evidence="2" id="KW-0902">Two-component regulatory system</keyword>
<dbReference type="PANTHER" id="PTHR44591:SF3">
    <property type="entry name" value="RESPONSE REGULATORY DOMAIN-CONTAINING PROTEIN"/>
    <property type="match status" value="1"/>
</dbReference>
<sequence>MASSGKILVVEDDQFLRELYQELLNDEGYEVETSADGEDGLAKMLNGGYDLVLLDIMLPKKDGLEILTELKTTSPKVPNGPVVLLTNLGQDAIIKQGFSLGASGYLIKSAMTPDQVLHEVKVFLTRSKDGKQ</sequence>
<dbReference type="SUPFAM" id="SSF52172">
    <property type="entry name" value="CheY-like"/>
    <property type="match status" value="1"/>
</dbReference>
<name>A0A1G1WQK4_9BACT</name>
<accession>A0A1G1WQK4</accession>
<dbReference type="FunFam" id="3.40.50.2300:FF:000001">
    <property type="entry name" value="DNA-binding response regulator PhoB"/>
    <property type="match status" value="1"/>
</dbReference>
<dbReference type="SMART" id="SM00448">
    <property type="entry name" value="REC"/>
    <property type="match status" value="1"/>
</dbReference>
<reference evidence="8 9" key="1">
    <citation type="journal article" date="2016" name="Nat. Commun.">
        <title>Thousands of microbial genomes shed light on interconnected biogeochemical processes in an aquifer system.</title>
        <authorList>
            <person name="Anantharaman K."/>
            <person name="Brown C.T."/>
            <person name="Hug L.A."/>
            <person name="Sharon I."/>
            <person name="Castelle C.J."/>
            <person name="Probst A.J."/>
            <person name="Thomas B.C."/>
            <person name="Singh A."/>
            <person name="Wilkins M.J."/>
            <person name="Karaoz U."/>
            <person name="Brodie E.L."/>
            <person name="Williams K.H."/>
            <person name="Hubbard S.S."/>
            <person name="Banfield J.F."/>
        </authorList>
    </citation>
    <scope>NUCLEOTIDE SEQUENCE [LARGE SCALE GENOMIC DNA]</scope>
</reference>
<dbReference type="AlphaFoldDB" id="A0A1G1WQK4"/>
<dbReference type="PROSITE" id="PS50110">
    <property type="entry name" value="RESPONSE_REGULATORY"/>
    <property type="match status" value="1"/>
</dbReference>
<evidence type="ECO:0000256" key="6">
    <source>
        <dbReference type="PROSITE-ProRule" id="PRU00169"/>
    </source>
</evidence>
<dbReference type="Pfam" id="PF00072">
    <property type="entry name" value="Response_reg"/>
    <property type="match status" value="1"/>
</dbReference>
<organism evidence="8 9">
    <name type="scientific">Candidatus Woykebacteria bacterium RIFCSPHIGHO2_02_FULL_43_16b</name>
    <dbReference type="NCBI Taxonomy" id="1802601"/>
    <lineage>
        <taxon>Bacteria</taxon>
        <taxon>Candidatus Woykeibacteriota</taxon>
    </lineage>
</organism>
<evidence type="ECO:0000256" key="3">
    <source>
        <dbReference type="ARBA" id="ARBA00023015"/>
    </source>
</evidence>
<dbReference type="InterPro" id="IPR011006">
    <property type="entry name" value="CheY-like_superfamily"/>
</dbReference>
<dbReference type="PANTHER" id="PTHR44591">
    <property type="entry name" value="STRESS RESPONSE REGULATOR PROTEIN 1"/>
    <property type="match status" value="1"/>
</dbReference>
<feature type="domain" description="Response regulatory" evidence="7">
    <location>
        <begin position="6"/>
        <end position="123"/>
    </location>
</feature>
<gene>
    <name evidence="8" type="ORF">A3J50_02885</name>
</gene>
<evidence type="ECO:0000313" key="8">
    <source>
        <dbReference type="EMBL" id="OGY30003.1"/>
    </source>
</evidence>
<evidence type="ECO:0000259" key="7">
    <source>
        <dbReference type="PROSITE" id="PS50110"/>
    </source>
</evidence>
<keyword evidence="4" id="KW-0238">DNA-binding</keyword>
<evidence type="ECO:0000256" key="1">
    <source>
        <dbReference type="ARBA" id="ARBA00022553"/>
    </source>
</evidence>
<dbReference type="GO" id="GO:0000160">
    <property type="term" value="P:phosphorelay signal transduction system"/>
    <property type="evidence" value="ECO:0007669"/>
    <property type="project" value="UniProtKB-KW"/>
</dbReference>
<dbReference type="InterPro" id="IPR050595">
    <property type="entry name" value="Bact_response_regulator"/>
</dbReference>
<keyword evidence="3" id="KW-0805">Transcription regulation</keyword>
<dbReference type="InterPro" id="IPR001789">
    <property type="entry name" value="Sig_transdc_resp-reg_receiver"/>
</dbReference>
<evidence type="ECO:0000313" key="9">
    <source>
        <dbReference type="Proteomes" id="UP000177821"/>
    </source>
</evidence>
<dbReference type="Gene3D" id="3.40.50.2300">
    <property type="match status" value="1"/>
</dbReference>
<feature type="modified residue" description="4-aspartylphosphate" evidence="6">
    <location>
        <position position="55"/>
    </location>
</feature>